<dbReference type="NCBIfam" id="TIGR01178">
    <property type="entry name" value="ade"/>
    <property type="match status" value="1"/>
</dbReference>
<dbReference type="PANTHER" id="PTHR11113:SF2">
    <property type="entry name" value="ADENINE DEAMINASE"/>
    <property type="match status" value="1"/>
</dbReference>
<evidence type="ECO:0000259" key="8">
    <source>
        <dbReference type="Pfam" id="PF13382"/>
    </source>
</evidence>
<dbReference type="Proteomes" id="UP001275436">
    <property type="component" value="Unassembled WGS sequence"/>
</dbReference>
<evidence type="ECO:0000256" key="1">
    <source>
        <dbReference type="ARBA" id="ARBA00006773"/>
    </source>
</evidence>
<evidence type="ECO:0000313" key="9">
    <source>
        <dbReference type="EMBL" id="GLO65479.1"/>
    </source>
</evidence>
<keyword evidence="4 6" id="KW-0464">Manganese</keyword>
<evidence type="ECO:0000259" key="7">
    <source>
        <dbReference type="Pfam" id="PF01979"/>
    </source>
</evidence>
<dbReference type="InterPro" id="IPR026912">
    <property type="entry name" value="Adenine_deam_C"/>
</dbReference>
<dbReference type="SUPFAM" id="SSF51556">
    <property type="entry name" value="Metallo-dependent hydrolases"/>
    <property type="match status" value="1"/>
</dbReference>
<reference evidence="9 10" key="1">
    <citation type="submission" date="2023-02" db="EMBL/GenBank/DDBJ databases">
        <title>Oceanobacillus kimchii IFOP_LL358 isolated form Alexandrium catenella lab strain.</title>
        <authorList>
            <person name="Gajardo G."/>
            <person name="Ueki S."/>
            <person name="Maruyama F."/>
        </authorList>
    </citation>
    <scope>NUCLEOTIDE SEQUENCE [LARGE SCALE GENOMIC DNA]</scope>
    <source>
        <strain evidence="9 10">IFOP_LL358</strain>
    </source>
</reference>
<dbReference type="Pfam" id="PF13382">
    <property type="entry name" value="Adenine_deam_C"/>
    <property type="match status" value="1"/>
</dbReference>
<evidence type="ECO:0000256" key="6">
    <source>
        <dbReference type="HAMAP-Rule" id="MF_01518"/>
    </source>
</evidence>
<dbReference type="Pfam" id="PF01979">
    <property type="entry name" value="Amidohydro_1"/>
    <property type="match status" value="1"/>
</dbReference>
<dbReference type="EC" id="3.5.4.2" evidence="2 6"/>
<comment type="catalytic activity">
    <reaction evidence="5 6">
        <text>adenine + H2O + H(+) = hypoxanthine + NH4(+)</text>
        <dbReference type="Rhea" id="RHEA:23688"/>
        <dbReference type="ChEBI" id="CHEBI:15377"/>
        <dbReference type="ChEBI" id="CHEBI:15378"/>
        <dbReference type="ChEBI" id="CHEBI:16708"/>
        <dbReference type="ChEBI" id="CHEBI:17368"/>
        <dbReference type="ChEBI" id="CHEBI:28938"/>
        <dbReference type="EC" id="3.5.4.2"/>
    </reaction>
</comment>
<dbReference type="CDD" id="cd01295">
    <property type="entry name" value="AdeC"/>
    <property type="match status" value="1"/>
</dbReference>
<accession>A0ABQ5TIR8</accession>
<evidence type="ECO:0000256" key="3">
    <source>
        <dbReference type="ARBA" id="ARBA00022801"/>
    </source>
</evidence>
<keyword evidence="10" id="KW-1185">Reference proteome</keyword>
<sequence>MKVKSTIEQLKNRIAVASKRKPAELVIKNAEVLNVFTGDWKKTDIAITEGYIAGIGEYEGEQIVDATGKKIVPGLINGHVHIESTMLTPREFSKVMLKHGITTAITDPHEIANVAGKAGLEYMLNASDALPMNIFVNMPSSVPATQFEHNGAQLDAKDITPYFQNSNVLGLAEVMDFPSVANAEEKMLQKIASTIQQGGIVDGHAAGLSKEDLNIYMAAGIRNDHESVSAQEGKDRLEAGMYLMIREGTVAKDLESLLPIINEKNARRCVFVTDDMLLDDLVENGDIDHIIRKAIQFGLDPVMAYQMATLNTSECFGLRELGAVAPGYIADFLILNDENQVDIHQVYKNGKCVVDEGEINQSYFSASLTDANTLPKPCIQQLKTSDFSIQITQDYCNTIEIVPNKIITNHICEKVDIKEGKFVPSIDKDQLLIAVVERHKGLSYIGKGIVKGFQMKEGSIATSVAHDSHNFVVVGTSEDEMLTAIKKVEQLDGGLVVTKQNQVKAHLALPIGGLMSDKGYLDVYEDVLKLNHAAEDIGIPATFNPFLTLSFLTLPVIPALKVTDQGLFDFKTFSHIDIEVEKK</sequence>
<feature type="domain" description="Adenine deaminase C-terminal" evidence="8">
    <location>
        <begin position="406"/>
        <end position="573"/>
    </location>
</feature>
<name>A0ABQ5TIR8_9BACI</name>
<evidence type="ECO:0000313" key="10">
    <source>
        <dbReference type="Proteomes" id="UP001275436"/>
    </source>
</evidence>
<comment type="cofactor">
    <cofactor evidence="6">
        <name>Mn(2+)</name>
        <dbReference type="ChEBI" id="CHEBI:29035"/>
    </cofactor>
</comment>
<evidence type="ECO:0000256" key="5">
    <source>
        <dbReference type="ARBA" id="ARBA00047720"/>
    </source>
</evidence>
<gene>
    <name evidence="9" type="primary">adeC</name>
    <name evidence="6" type="synonym">ade</name>
    <name evidence="9" type="ORF">MACH08_12630</name>
</gene>
<protein>
    <recommendedName>
        <fullName evidence="2 6">Adenine deaminase</fullName>
        <shortName evidence="6">Adenase</shortName>
        <shortName evidence="6">Adenine aminase</shortName>
        <ecNumber evidence="2 6">3.5.4.2</ecNumber>
    </recommendedName>
</protein>
<dbReference type="SUPFAM" id="SSF51338">
    <property type="entry name" value="Composite domain of metallo-dependent hydrolases"/>
    <property type="match status" value="1"/>
</dbReference>
<feature type="domain" description="Amidohydrolase-related" evidence="7">
    <location>
        <begin position="71"/>
        <end position="353"/>
    </location>
</feature>
<dbReference type="HAMAP" id="MF_01518">
    <property type="entry name" value="Adenine_deamin"/>
    <property type="match status" value="1"/>
</dbReference>
<organism evidence="9 10">
    <name type="scientific">Oceanobacillus kimchii</name>
    <dbReference type="NCBI Taxonomy" id="746691"/>
    <lineage>
        <taxon>Bacteria</taxon>
        <taxon>Bacillati</taxon>
        <taxon>Bacillota</taxon>
        <taxon>Bacilli</taxon>
        <taxon>Bacillales</taxon>
        <taxon>Bacillaceae</taxon>
        <taxon>Oceanobacillus</taxon>
    </lineage>
</organism>
<proteinExistence type="inferred from homology"/>
<evidence type="ECO:0000256" key="4">
    <source>
        <dbReference type="ARBA" id="ARBA00023211"/>
    </source>
</evidence>
<comment type="caution">
    <text evidence="9">The sequence shown here is derived from an EMBL/GenBank/DDBJ whole genome shotgun (WGS) entry which is preliminary data.</text>
</comment>
<dbReference type="PANTHER" id="PTHR11113">
    <property type="entry name" value="N-ACETYLGLUCOSAMINE-6-PHOSPHATE DEACETYLASE"/>
    <property type="match status" value="1"/>
</dbReference>
<evidence type="ECO:0000256" key="2">
    <source>
        <dbReference type="ARBA" id="ARBA00012782"/>
    </source>
</evidence>
<dbReference type="InterPro" id="IPR006679">
    <property type="entry name" value="Adenine_deam"/>
</dbReference>
<dbReference type="InterPro" id="IPR032466">
    <property type="entry name" value="Metal_Hydrolase"/>
</dbReference>
<comment type="similarity">
    <text evidence="1 6">Belongs to the metallo-dependent hydrolases superfamily. Adenine deaminase family.</text>
</comment>
<keyword evidence="3 6" id="KW-0378">Hydrolase</keyword>
<dbReference type="Gene3D" id="3.20.20.140">
    <property type="entry name" value="Metal-dependent hydrolases"/>
    <property type="match status" value="1"/>
</dbReference>
<dbReference type="Gene3D" id="2.30.40.10">
    <property type="entry name" value="Urease, subunit C, domain 1"/>
    <property type="match status" value="1"/>
</dbReference>
<dbReference type="EMBL" id="BSKO01000001">
    <property type="protein sequence ID" value="GLO65479.1"/>
    <property type="molecule type" value="Genomic_DNA"/>
</dbReference>
<dbReference type="InterPro" id="IPR011059">
    <property type="entry name" value="Metal-dep_hydrolase_composite"/>
</dbReference>
<dbReference type="InterPro" id="IPR006680">
    <property type="entry name" value="Amidohydro-rel"/>
</dbReference>